<dbReference type="AlphaFoldDB" id="A0A6A4GIG8"/>
<sequence>MNLFYAYCGNALLIINAIKSVAAYHGPPPQVLPHFYFNNEEVEIVDCYTYVGMSFGTGKFNVFSSVVGKHYDNKAQKALKVAHAVLHVESMIGSLPVCEGKILYMGCIDPHLIYGCEVTPDTSKALLDKLVGVQLSFFRWLLGLSKTSIKVAVFSETGITYSTPIQFRRITLTIRYLAYLLSRPMDSYVRAALNKSITLQQAGYKTWFGDLLSVLKTLCPDLTLPGGDTLQNAVTPDHSYLLKLRKEPLENNKMVYKTACMRTYLESIENHRHCKALTRLLVGDHSLAVVRLTWTDNHRMMVPHDERVCRFCKEAVETPEHALLVCRHIPLAERRQQFLAEFYASQPRAIVLRSDMDPIAYTAYLASCRSSFSIFAKWVFEVLKIYDSCPLYVPSQYQCR</sequence>
<name>A0A6A4GIG8_9AGAR</name>
<reference evidence="1" key="1">
    <citation type="journal article" date="2019" name="Environ. Microbiol.">
        <title>Fungal ecological strategies reflected in gene transcription - a case study of two litter decomposers.</title>
        <authorList>
            <person name="Barbi F."/>
            <person name="Kohler A."/>
            <person name="Barry K."/>
            <person name="Baskaran P."/>
            <person name="Daum C."/>
            <person name="Fauchery L."/>
            <person name="Ihrmark K."/>
            <person name="Kuo A."/>
            <person name="LaButti K."/>
            <person name="Lipzen A."/>
            <person name="Morin E."/>
            <person name="Grigoriev I.V."/>
            <person name="Henrissat B."/>
            <person name="Lindahl B."/>
            <person name="Martin F."/>
        </authorList>
    </citation>
    <scope>NUCLEOTIDE SEQUENCE</scope>
    <source>
        <strain evidence="1">JB14</strain>
    </source>
</reference>
<evidence type="ECO:0000313" key="2">
    <source>
        <dbReference type="Proteomes" id="UP000799118"/>
    </source>
</evidence>
<evidence type="ECO:0000313" key="1">
    <source>
        <dbReference type="EMBL" id="KAE9385459.1"/>
    </source>
</evidence>
<dbReference type="OrthoDB" id="3240817at2759"/>
<organism evidence="1 2">
    <name type="scientific">Gymnopus androsaceus JB14</name>
    <dbReference type="NCBI Taxonomy" id="1447944"/>
    <lineage>
        <taxon>Eukaryota</taxon>
        <taxon>Fungi</taxon>
        <taxon>Dikarya</taxon>
        <taxon>Basidiomycota</taxon>
        <taxon>Agaricomycotina</taxon>
        <taxon>Agaricomycetes</taxon>
        <taxon>Agaricomycetidae</taxon>
        <taxon>Agaricales</taxon>
        <taxon>Marasmiineae</taxon>
        <taxon>Omphalotaceae</taxon>
        <taxon>Gymnopus</taxon>
    </lineage>
</organism>
<protein>
    <recommendedName>
        <fullName evidence="3">Reverse transcriptase zinc-binding domain-containing protein</fullName>
    </recommendedName>
</protein>
<gene>
    <name evidence="1" type="ORF">BT96DRAFT_892074</name>
</gene>
<proteinExistence type="predicted"/>
<evidence type="ECO:0008006" key="3">
    <source>
        <dbReference type="Google" id="ProtNLM"/>
    </source>
</evidence>
<dbReference type="Proteomes" id="UP000799118">
    <property type="component" value="Unassembled WGS sequence"/>
</dbReference>
<keyword evidence="2" id="KW-1185">Reference proteome</keyword>
<accession>A0A6A4GIG8</accession>
<dbReference type="EMBL" id="ML769983">
    <property type="protein sequence ID" value="KAE9385459.1"/>
    <property type="molecule type" value="Genomic_DNA"/>
</dbReference>